<feature type="transmembrane region" description="Helical" evidence="4">
    <location>
        <begin position="185"/>
        <end position="204"/>
    </location>
</feature>
<evidence type="ECO:0000313" key="7">
    <source>
        <dbReference type="EMBL" id="MCT8970424.1"/>
    </source>
</evidence>
<comment type="similarity">
    <text evidence="2">Belongs to the methyl-accepting chemotaxis (MCP) protein family.</text>
</comment>
<evidence type="ECO:0000256" key="1">
    <source>
        <dbReference type="ARBA" id="ARBA00023224"/>
    </source>
</evidence>
<feature type="domain" description="HAMP" evidence="6">
    <location>
        <begin position="206"/>
        <end position="259"/>
    </location>
</feature>
<dbReference type="Pfam" id="PF00672">
    <property type="entry name" value="HAMP"/>
    <property type="match status" value="1"/>
</dbReference>
<evidence type="ECO:0000259" key="5">
    <source>
        <dbReference type="PROSITE" id="PS50111"/>
    </source>
</evidence>
<evidence type="ECO:0000259" key="6">
    <source>
        <dbReference type="PROSITE" id="PS50885"/>
    </source>
</evidence>
<accession>A0AAW5QU55</accession>
<proteinExistence type="inferred from homology"/>
<dbReference type="Pfam" id="PF00015">
    <property type="entry name" value="MCPsignal"/>
    <property type="match status" value="1"/>
</dbReference>
<dbReference type="Gene3D" id="6.10.340.10">
    <property type="match status" value="1"/>
</dbReference>
<reference evidence="7 8" key="1">
    <citation type="submission" date="2022-04" db="EMBL/GenBank/DDBJ databases">
        <authorList>
            <person name="Ye Y.-Q."/>
            <person name="Du Z.-J."/>
        </authorList>
    </citation>
    <scope>NUCLEOTIDE SEQUENCE [LARGE SCALE GENOMIC DNA]</scope>
    <source>
        <strain evidence="7 8">A6E488</strain>
    </source>
</reference>
<sequence length="555" mass="57160">MTIAKKLVVSFGVIVFLNILVGVLIWTAGNRISNANTEAARVASIAGAIAGISTSFEAEQGTIRGFVMSGDRSFLDSANAAQQRRAEATALARDVVTPGSELAAELDGVFGQMSKWGSEIRDPQIALMRHPLTVDEARLYEASGQNEAQIGVIRAGLLNATRIAEQMTAAGTATVAAAVGLTRTVILLGVAAVVAAAIGLGIWVQRTVTRPVLTLTAQMSELANGDTALAVQGVDRSDEIGAMAKTVEVFRANAIERARLEQKAAGEQERDAERRRRVESLINGFRSDVTEALQAVSANMGQMRETAQVLTGIAGSTAGRASSVSSASAEASSNVQTVAAAAEELASSITEIGRQISETNSTVHQATEAARRSNDQISGLASAAQRIGDVVGLISDIAEQTNLLALNATIEAARAGEAGRGFAVVASEVKTLAGQTAKATEDISEQITAIQQSTGDAVTAIQAIAKTIEEVNDHASAIAAAIEEQGSATAEISRNVAVAASGTQAVVENVAGLDAAAGETSQSAAQVETVTSSAVAETERLRQSIDRFLADVAAA</sequence>
<dbReference type="Gene3D" id="1.10.287.950">
    <property type="entry name" value="Methyl-accepting chemotaxis protein"/>
    <property type="match status" value="1"/>
</dbReference>
<dbReference type="GO" id="GO:0007165">
    <property type="term" value="P:signal transduction"/>
    <property type="evidence" value="ECO:0007669"/>
    <property type="project" value="UniProtKB-KW"/>
</dbReference>
<dbReference type="SUPFAM" id="SSF58104">
    <property type="entry name" value="Methyl-accepting chemotaxis protein (MCP) signaling domain"/>
    <property type="match status" value="1"/>
</dbReference>
<keyword evidence="1 3" id="KW-0807">Transducer</keyword>
<evidence type="ECO:0000256" key="4">
    <source>
        <dbReference type="SAM" id="Phobius"/>
    </source>
</evidence>
<name>A0AAW5QU55_9HYPH</name>
<dbReference type="PROSITE" id="PS50111">
    <property type="entry name" value="CHEMOTAXIS_TRANSDUC_2"/>
    <property type="match status" value="1"/>
</dbReference>
<dbReference type="SMART" id="SM00283">
    <property type="entry name" value="MA"/>
    <property type="match status" value="1"/>
</dbReference>
<dbReference type="GO" id="GO:0004888">
    <property type="term" value="F:transmembrane signaling receptor activity"/>
    <property type="evidence" value="ECO:0007669"/>
    <property type="project" value="InterPro"/>
</dbReference>
<dbReference type="PROSITE" id="PS50885">
    <property type="entry name" value="HAMP"/>
    <property type="match status" value="1"/>
</dbReference>
<dbReference type="PANTHER" id="PTHR32089:SF112">
    <property type="entry name" value="LYSOZYME-LIKE PROTEIN-RELATED"/>
    <property type="match status" value="1"/>
</dbReference>
<evidence type="ECO:0000256" key="2">
    <source>
        <dbReference type="ARBA" id="ARBA00029447"/>
    </source>
</evidence>
<comment type="caution">
    <text evidence="7">The sequence shown here is derived from an EMBL/GenBank/DDBJ whole genome shotgun (WGS) entry which is preliminary data.</text>
</comment>
<dbReference type="GO" id="GO:0006935">
    <property type="term" value="P:chemotaxis"/>
    <property type="evidence" value="ECO:0007669"/>
    <property type="project" value="InterPro"/>
</dbReference>
<protein>
    <submittedName>
        <fullName evidence="7">Methyl-accepting chemotaxis protein</fullName>
    </submittedName>
</protein>
<dbReference type="GO" id="GO:0016020">
    <property type="term" value="C:membrane"/>
    <property type="evidence" value="ECO:0007669"/>
    <property type="project" value="InterPro"/>
</dbReference>
<dbReference type="CDD" id="cd06225">
    <property type="entry name" value="HAMP"/>
    <property type="match status" value="1"/>
</dbReference>
<dbReference type="AlphaFoldDB" id="A0AAW5QU55"/>
<dbReference type="InterPro" id="IPR003660">
    <property type="entry name" value="HAMP_dom"/>
</dbReference>
<keyword evidence="4" id="KW-1133">Transmembrane helix</keyword>
<feature type="domain" description="Methyl-accepting transducer" evidence="5">
    <location>
        <begin position="285"/>
        <end position="528"/>
    </location>
</feature>
<feature type="transmembrane region" description="Helical" evidence="4">
    <location>
        <begin position="7"/>
        <end position="27"/>
    </location>
</feature>
<gene>
    <name evidence="7" type="ORF">MUB46_00985</name>
</gene>
<organism evidence="7 8">
    <name type="scientific">Microbaculum marinisediminis</name>
    <dbReference type="NCBI Taxonomy" id="2931392"/>
    <lineage>
        <taxon>Bacteria</taxon>
        <taxon>Pseudomonadati</taxon>
        <taxon>Pseudomonadota</taxon>
        <taxon>Alphaproteobacteria</taxon>
        <taxon>Hyphomicrobiales</taxon>
        <taxon>Tepidamorphaceae</taxon>
        <taxon>Microbaculum</taxon>
    </lineage>
</organism>
<dbReference type="InterPro" id="IPR004089">
    <property type="entry name" value="MCPsignal_dom"/>
</dbReference>
<dbReference type="InterPro" id="IPR004090">
    <property type="entry name" value="Chemotax_Me-accpt_rcpt"/>
</dbReference>
<dbReference type="EMBL" id="JALIDZ010000001">
    <property type="protein sequence ID" value="MCT8970424.1"/>
    <property type="molecule type" value="Genomic_DNA"/>
</dbReference>
<evidence type="ECO:0000256" key="3">
    <source>
        <dbReference type="PROSITE-ProRule" id="PRU00284"/>
    </source>
</evidence>
<dbReference type="SMART" id="SM00304">
    <property type="entry name" value="HAMP"/>
    <property type="match status" value="1"/>
</dbReference>
<keyword evidence="4" id="KW-0472">Membrane</keyword>
<dbReference type="RefSeq" id="WP_261613991.1">
    <property type="nucleotide sequence ID" value="NZ_JALIDZ010000001.1"/>
</dbReference>
<dbReference type="PRINTS" id="PR00260">
    <property type="entry name" value="CHEMTRNSDUCR"/>
</dbReference>
<evidence type="ECO:0000313" key="8">
    <source>
        <dbReference type="Proteomes" id="UP001320898"/>
    </source>
</evidence>
<dbReference type="Proteomes" id="UP001320898">
    <property type="component" value="Unassembled WGS sequence"/>
</dbReference>
<feature type="transmembrane region" description="Helical" evidence="4">
    <location>
        <begin position="39"/>
        <end position="58"/>
    </location>
</feature>
<dbReference type="PANTHER" id="PTHR32089">
    <property type="entry name" value="METHYL-ACCEPTING CHEMOTAXIS PROTEIN MCPB"/>
    <property type="match status" value="1"/>
</dbReference>
<keyword evidence="8" id="KW-1185">Reference proteome</keyword>
<keyword evidence="4" id="KW-0812">Transmembrane</keyword>